<evidence type="ECO:0000256" key="1">
    <source>
        <dbReference type="ARBA" id="ARBA00001974"/>
    </source>
</evidence>
<evidence type="ECO:0000259" key="10">
    <source>
        <dbReference type="Pfam" id="PF02771"/>
    </source>
</evidence>
<keyword evidence="4 7" id="KW-0285">Flavoprotein</keyword>
<dbReference type="InterPro" id="IPR036250">
    <property type="entry name" value="AcylCo_DH-like_C"/>
</dbReference>
<evidence type="ECO:0000259" key="9">
    <source>
        <dbReference type="Pfam" id="PF02770"/>
    </source>
</evidence>
<dbReference type="PIRSF" id="PIRSF016578">
    <property type="entry name" value="HsaA"/>
    <property type="match status" value="1"/>
</dbReference>
<dbReference type="GO" id="GO:0003995">
    <property type="term" value="F:acyl-CoA dehydrogenase activity"/>
    <property type="evidence" value="ECO:0007669"/>
    <property type="project" value="InterPro"/>
</dbReference>
<dbReference type="InterPro" id="IPR013786">
    <property type="entry name" value="AcylCoA_DH/ox_N"/>
</dbReference>
<keyword evidence="12" id="KW-1185">Reference proteome</keyword>
<dbReference type="SUPFAM" id="SSF56645">
    <property type="entry name" value="Acyl-CoA dehydrogenase NM domain-like"/>
    <property type="match status" value="1"/>
</dbReference>
<evidence type="ECO:0000313" key="11">
    <source>
        <dbReference type="EMBL" id="KIX14737.1"/>
    </source>
</evidence>
<dbReference type="Proteomes" id="UP000032233">
    <property type="component" value="Unassembled WGS sequence"/>
</dbReference>
<evidence type="ECO:0000256" key="3">
    <source>
        <dbReference type="ARBA" id="ARBA00011881"/>
    </source>
</evidence>
<protein>
    <submittedName>
        <fullName evidence="11">Acyl-CoA dehydrogenase</fullName>
    </submittedName>
</protein>
<evidence type="ECO:0000313" key="12">
    <source>
        <dbReference type="Proteomes" id="UP000032233"/>
    </source>
</evidence>
<dbReference type="InterPro" id="IPR006091">
    <property type="entry name" value="Acyl-CoA_Oxase/DH_mid-dom"/>
</dbReference>
<feature type="domain" description="Acyl-CoA oxidase/dehydrogenase middle" evidence="9">
    <location>
        <begin position="126"/>
        <end position="221"/>
    </location>
</feature>
<dbReference type="Gene3D" id="2.40.110.10">
    <property type="entry name" value="Butyryl-CoA Dehydrogenase, subunit A, domain 2"/>
    <property type="match status" value="1"/>
</dbReference>
<dbReference type="PANTHER" id="PTHR43884:SF12">
    <property type="entry name" value="ISOVALERYL-COA DEHYDROGENASE, MITOCHONDRIAL-RELATED"/>
    <property type="match status" value="1"/>
</dbReference>
<name>A0A0D2GIU9_9BACT</name>
<evidence type="ECO:0000256" key="7">
    <source>
        <dbReference type="RuleBase" id="RU362125"/>
    </source>
</evidence>
<dbReference type="Gene3D" id="1.20.140.10">
    <property type="entry name" value="Butyryl-CoA Dehydrogenase, subunit A, domain 3"/>
    <property type="match status" value="1"/>
</dbReference>
<dbReference type="PROSITE" id="PS00073">
    <property type="entry name" value="ACYL_COA_DH_2"/>
    <property type="match status" value="1"/>
</dbReference>
<evidence type="ECO:0000256" key="2">
    <source>
        <dbReference type="ARBA" id="ARBA00009347"/>
    </source>
</evidence>
<feature type="domain" description="Acyl-CoA dehydrogenase/oxidase C-terminal" evidence="8">
    <location>
        <begin position="233"/>
        <end position="382"/>
    </location>
</feature>
<dbReference type="STRING" id="1429043.X474_06240"/>
<keyword evidence="5 7" id="KW-0274">FAD</keyword>
<comment type="caution">
    <text evidence="11">The sequence shown here is derived from an EMBL/GenBank/DDBJ whole genome shotgun (WGS) entry which is preliminary data.</text>
</comment>
<dbReference type="EMBL" id="AZAC01000008">
    <property type="protein sequence ID" value="KIX14737.1"/>
    <property type="molecule type" value="Genomic_DNA"/>
</dbReference>
<keyword evidence="6 7" id="KW-0560">Oxidoreductase</keyword>
<dbReference type="SUPFAM" id="SSF47203">
    <property type="entry name" value="Acyl-CoA dehydrogenase C-terminal domain-like"/>
    <property type="match status" value="1"/>
</dbReference>
<dbReference type="Pfam" id="PF02770">
    <property type="entry name" value="Acyl-CoA_dh_M"/>
    <property type="match status" value="1"/>
</dbReference>
<dbReference type="FunCoup" id="A0A0D2GIU9">
    <property type="interactions" value="470"/>
</dbReference>
<dbReference type="AlphaFoldDB" id="A0A0D2GIU9"/>
<dbReference type="Gene3D" id="1.10.540.10">
    <property type="entry name" value="Acyl-CoA dehydrogenase/oxidase, N-terminal domain"/>
    <property type="match status" value="1"/>
</dbReference>
<sequence>MGAALELNPCMKHKVVRKTVREFAENQLRPIAAEIDQAARFPEEVMQTMAGLNYFGLQAPPEYGGAGMDTISYAIAIEELSRVSAGVGLCITVHNSVGVYPLVAFGNKEQKDRLLPDLVSGRRIGSFCLTEANAGSDAGGVETTAALVDDEYIINGTKIFVTNGGVCGLALVFAVTDPENPRKGSSVLMVERERPGFSVGEIEDLSGMRCNPVSSLFFEDCKVPSANCLGRSGDGIRIGLNALDTGRLGIAAQALGIAQAAFEASVRYAKERQQFNKPISSFQTIQNYLADMATQIDAARLLLYRACATKDTGTPFSAQASMAKLFCSRAGREVANLAVQIHGGCGYSKEYDVERYYRDAKITEIYEGTSEVQRMVIARSVLSEPS</sequence>
<dbReference type="FunFam" id="1.20.140.10:FF:000004">
    <property type="entry name" value="Acyl-CoA dehydrogenase FadE25"/>
    <property type="match status" value="1"/>
</dbReference>
<dbReference type="InterPro" id="IPR009100">
    <property type="entry name" value="AcylCoA_DH/oxidase_NM_dom_sf"/>
</dbReference>
<gene>
    <name evidence="11" type="ORF">X474_06240</name>
</gene>
<evidence type="ECO:0000259" key="8">
    <source>
        <dbReference type="Pfam" id="PF00441"/>
    </source>
</evidence>
<dbReference type="PANTHER" id="PTHR43884">
    <property type="entry name" value="ACYL-COA DEHYDROGENASE"/>
    <property type="match status" value="1"/>
</dbReference>
<feature type="domain" description="Acyl-CoA dehydrogenase/oxidase N-terminal" evidence="10">
    <location>
        <begin position="13"/>
        <end position="121"/>
    </location>
</feature>
<dbReference type="PROSITE" id="PS00072">
    <property type="entry name" value="ACYL_COA_DH_1"/>
    <property type="match status" value="1"/>
</dbReference>
<reference evidence="11 12" key="1">
    <citation type="submission" date="2013-11" db="EMBL/GenBank/DDBJ databases">
        <title>Metagenomic analysis of a methanogenic consortium involved in long chain n-alkane degradation.</title>
        <authorList>
            <person name="Davidova I.A."/>
            <person name="Callaghan A.V."/>
            <person name="Wawrik B."/>
            <person name="Pruitt S."/>
            <person name="Marks C."/>
            <person name="Duncan K.E."/>
            <person name="Suflita J.M."/>
        </authorList>
    </citation>
    <scope>NUCLEOTIDE SEQUENCE [LARGE SCALE GENOMIC DNA]</scope>
    <source>
        <strain evidence="11 12">SPR</strain>
    </source>
</reference>
<dbReference type="Pfam" id="PF02771">
    <property type="entry name" value="Acyl-CoA_dh_N"/>
    <property type="match status" value="1"/>
</dbReference>
<dbReference type="InterPro" id="IPR046373">
    <property type="entry name" value="Acyl-CoA_Oxase/DH_mid-dom_sf"/>
</dbReference>
<organism evidence="11 12">
    <name type="scientific">Dethiosulfatarculus sandiegensis</name>
    <dbReference type="NCBI Taxonomy" id="1429043"/>
    <lineage>
        <taxon>Bacteria</taxon>
        <taxon>Pseudomonadati</taxon>
        <taxon>Thermodesulfobacteriota</taxon>
        <taxon>Desulfarculia</taxon>
        <taxon>Desulfarculales</taxon>
        <taxon>Desulfarculaceae</taxon>
        <taxon>Dethiosulfatarculus</taxon>
    </lineage>
</organism>
<dbReference type="Pfam" id="PF00441">
    <property type="entry name" value="Acyl-CoA_dh_1"/>
    <property type="match status" value="1"/>
</dbReference>
<dbReference type="FunFam" id="2.40.110.10:FF:000002">
    <property type="entry name" value="Acyl-CoA dehydrogenase fadE12"/>
    <property type="match status" value="1"/>
</dbReference>
<evidence type="ECO:0000256" key="4">
    <source>
        <dbReference type="ARBA" id="ARBA00022630"/>
    </source>
</evidence>
<dbReference type="InParanoid" id="A0A0D2GIU9"/>
<comment type="similarity">
    <text evidence="2 7">Belongs to the acyl-CoA dehydrogenase family.</text>
</comment>
<dbReference type="PATRIC" id="fig|1429043.3.peg.1328"/>
<accession>A0A0D2GIU9</accession>
<dbReference type="FunFam" id="1.10.540.10:FF:000002">
    <property type="entry name" value="Acyl-CoA dehydrogenase FadE19"/>
    <property type="match status" value="1"/>
</dbReference>
<dbReference type="InterPro" id="IPR037069">
    <property type="entry name" value="AcylCoA_DH/ox_N_sf"/>
</dbReference>
<dbReference type="InterPro" id="IPR009075">
    <property type="entry name" value="AcylCo_DH/oxidase_C"/>
</dbReference>
<evidence type="ECO:0000256" key="5">
    <source>
        <dbReference type="ARBA" id="ARBA00022827"/>
    </source>
</evidence>
<dbReference type="GO" id="GO:0050660">
    <property type="term" value="F:flavin adenine dinucleotide binding"/>
    <property type="evidence" value="ECO:0007669"/>
    <property type="project" value="InterPro"/>
</dbReference>
<comment type="cofactor">
    <cofactor evidence="1 7">
        <name>FAD</name>
        <dbReference type="ChEBI" id="CHEBI:57692"/>
    </cofactor>
</comment>
<comment type="subunit">
    <text evidence="3">Homotetramer.</text>
</comment>
<dbReference type="InterPro" id="IPR006089">
    <property type="entry name" value="Acyl-CoA_DH_CS"/>
</dbReference>
<evidence type="ECO:0000256" key="6">
    <source>
        <dbReference type="ARBA" id="ARBA00023002"/>
    </source>
</evidence>
<proteinExistence type="inferred from homology"/>